<evidence type="ECO:0000313" key="2">
    <source>
        <dbReference type="Proteomes" id="UP000436006"/>
    </source>
</evidence>
<dbReference type="InterPro" id="IPR027417">
    <property type="entry name" value="P-loop_NTPase"/>
</dbReference>
<dbReference type="Gene3D" id="3.40.50.300">
    <property type="entry name" value="P-loop containing nucleotide triphosphate hydrolases"/>
    <property type="match status" value="1"/>
</dbReference>
<sequence length="463" mass="53898">MELLFDVYGNQKQLEVCQHWNDPSVTDIVYGGSKGSGKSYLGCSLIFGDAFTYPETHYFIARDSLTNIRKFTIPSIHEVFQHWQVDERYYDYNGQDNYYTLYNKSRVYLLQAKPLPGDPLFARFGSMQMTRGWIEEAGEFVEAAKNNLAASVGRWKNDVYNLPPKLLQTCNPAKNYLYKKYYKKHKEKTLEAWKRFVQALPQDNKRLPAGYLENLLRTLSPNEIQRLLYGNWEYDDDPATLIEYEKIVDIWTNQHVPRTGLRFITCDVARYGRDSSKICVWDGWRVIEYKTYKGLSVPEVAGKVREAMNRYRIPASQVVVDDDGVGGGVTDLVKCKGFVNNSRPLEELRPIAGWEQPNYYNLKSQCYYRLADRINKAGMYIEPGVMTHQEQEETSEELEQVKQKNMDLDTRKAVVPKEEVKELISRSPDNSDVLMMREFFELTYRPAPIRANRPKDRGYGNRN</sequence>
<gene>
    <name evidence="1" type="ORF">GO755_36030</name>
</gene>
<dbReference type="Gene3D" id="3.30.420.240">
    <property type="match status" value="1"/>
</dbReference>
<evidence type="ECO:0000313" key="1">
    <source>
        <dbReference type="EMBL" id="MVM35487.1"/>
    </source>
</evidence>
<dbReference type="EMBL" id="WPIN01000023">
    <property type="protein sequence ID" value="MVM35487.1"/>
    <property type="molecule type" value="Genomic_DNA"/>
</dbReference>
<reference evidence="1 2" key="1">
    <citation type="submission" date="2019-12" db="EMBL/GenBank/DDBJ databases">
        <title>Spirosoma sp. HMF4905 genome sequencing and assembly.</title>
        <authorList>
            <person name="Kang H."/>
            <person name="Cha I."/>
            <person name="Kim H."/>
            <person name="Joh K."/>
        </authorList>
    </citation>
    <scope>NUCLEOTIDE SEQUENCE [LARGE SCALE GENOMIC DNA]</scope>
    <source>
        <strain evidence="1 2">HMF4905</strain>
    </source>
</reference>
<comment type="caution">
    <text evidence="1">The sequence shown here is derived from an EMBL/GenBank/DDBJ whole genome shotgun (WGS) entry which is preliminary data.</text>
</comment>
<proteinExistence type="predicted"/>
<dbReference type="RefSeq" id="WP_157590286.1">
    <property type="nucleotide sequence ID" value="NZ_WPIN01000023.1"/>
</dbReference>
<protein>
    <submittedName>
        <fullName evidence="1">Terminase</fullName>
    </submittedName>
</protein>
<name>A0A7K1SNY9_9BACT</name>
<keyword evidence="2" id="KW-1185">Reference proteome</keyword>
<dbReference type="Proteomes" id="UP000436006">
    <property type="component" value="Unassembled WGS sequence"/>
</dbReference>
<accession>A0A7K1SNY9</accession>
<dbReference type="Pfam" id="PF03237">
    <property type="entry name" value="Terminase_6N"/>
    <property type="match status" value="1"/>
</dbReference>
<dbReference type="AlphaFoldDB" id="A0A7K1SNY9"/>
<organism evidence="1 2">
    <name type="scientific">Spirosoma arboris</name>
    <dbReference type="NCBI Taxonomy" id="2682092"/>
    <lineage>
        <taxon>Bacteria</taxon>
        <taxon>Pseudomonadati</taxon>
        <taxon>Bacteroidota</taxon>
        <taxon>Cytophagia</taxon>
        <taxon>Cytophagales</taxon>
        <taxon>Cytophagaceae</taxon>
        <taxon>Spirosoma</taxon>
    </lineage>
</organism>